<feature type="domain" description="Ricin B lectin" evidence="1">
    <location>
        <begin position="62"/>
        <end position="205"/>
    </location>
</feature>
<proteinExistence type="predicted"/>
<dbReference type="EMBL" id="JADQTO010000033">
    <property type="protein sequence ID" value="MBG0568018.1"/>
    <property type="molecule type" value="Genomic_DNA"/>
</dbReference>
<evidence type="ECO:0000313" key="3">
    <source>
        <dbReference type="Proteomes" id="UP000598146"/>
    </source>
</evidence>
<dbReference type="RefSeq" id="WP_196419793.1">
    <property type="nucleotide sequence ID" value="NZ_JADQTO010000033.1"/>
</dbReference>
<dbReference type="CDD" id="cd00161">
    <property type="entry name" value="beta-trefoil_Ricin-like"/>
    <property type="match status" value="1"/>
</dbReference>
<dbReference type="Gene3D" id="2.80.10.50">
    <property type="match status" value="2"/>
</dbReference>
<dbReference type="InterPro" id="IPR000772">
    <property type="entry name" value="Ricin_B_lectin"/>
</dbReference>
<protein>
    <submittedName>
        <fullName evidence="2">RICIN domain-containing protein</fullName>
    </submittedName>
</protein>
<dbReference type="Pfam" id="PF00652">
    <property type="entry name" value="Ricin_B_lectin"/>
    <property type="match status" value="1"/>
</dbReference>
<dbReference type="InterPro" id="IPR035992">
    <property type="entry name" value="Ricin_B-like_lectins"/>
</dbReference>
<sequence>MLGTAFQFKNVARRRWGIVLVASLVTILSFGSVSRADATSAQQVSAAESNALAGPAVPPTQWVYIRSFVSDLNLGVSGSSPNNGAPIIQWKREGKQDQAWKFIKPTSSSTSSYIVNAGTSSWKAMGVSGGSKANGGKIIQWDYLGVADQIWRLEEVGTNSYQKIYYRLVNLNSDKCLAVPNGATTPVQAIQWDCSYNRPDQWWFLPPWPAS</sequence>
<evidence type="ECO:0000313" key="2">
    <source>
        <dbReference type="EMBL" id="MBG0568018.1"/>
    </source>
</evidence>
<evidence type="ECO:0000259" key="1">
    <source>
        <dbReference type="SMART" id="SM00458"/>
    </source>
</evidence>
<dbReference type="SUPFAM" id="SSF50370">
    <property type="entry name" value="Ricin B-like lectins"/>
    <property type="match status" value="1"/>
</dbReference>
<keyword evidence="3" id="KW-1185">Reference proteome</keyword>
<reference evidence="2" key="1">
    <citation type="submission" date="2020-11" db="EMBL/GenBank/DDBJ databases">
        <title>Isolation and identification of active actinomycetes.</title>
        <authorList>
            <person name="Sun X."/>
        </authorList>
    </citation>
    <scope>NUCLEOTIDE SEQUENCE</scope>
    <source>
        <strain evidence="2">NEAU-A11</strain>
    </source>
</reference>
<name>A0A931G1K8_9ACTN</name>
<dbReference type="PROSITE" id="PS50231">
    <property type="entry name" value="RICIN_B_LECTIN"/>
    <property type="match status" value="1"/>
</dbReference>
<accession>A0A931G1K8</accession>
<comment type="caution">
    <text evidence="2">The sequence shown here is derived from an EMBL/GenBank/DDBJ whole genome shotgun (WGS) entry which is preliminary data.</text>
</comment>
<organism evidence="2 3">
    <name type="scientific">Actinoplanes aureus</name>
    <dbReference type="NCBI Taxonomy" id="2792083"/>
    <lineage>
        <taxon>Bacteria</taxon>
        <taxon>Bacillati</taxon>
        <taxon>Actinomycetota</taxon>
        <taxon>Actinomycetes</taxon>
        <taxon>Micromonosporales</taxon>
        <taxon>Micromonosporaceae</taxon>
        <taxon>Actinoplanes</taxon>
    </lineage>
</organism>
<dbReference type="AlphaFoldDB" id="A0A931G1K8"/>
<gene>
    <name evidence="2" type="ORF">I4J89_41950</name>
</gene>
<dbReference type="SMART" id="SM00458">
    <property type="entry name" value="RICIN"/>
    <property type="match status" value="1"/>
</dbReference>
<dbReference type="Proteomes" id="UP000598146">
    <property type="component" value="Unassembled WGS sequence"/>
</dbReference>